<comment type="caution">
    <text evidence="8">The sequence shown here is derived from an EMBL/GenBank/DDBJ whole genome shotgun (WGS) entry which is preliminary data.</text>
</comment>
<keyword evidence="5 6" id="KW-0472">Membrane</keyword>
<dbReference type="RefSeq" id="WP_120149561.1">
    <property type="nucleotide sequence ID" value="NZ_QZVT01000007.1"/>
</dbReference>
<feature type="transmembrane region" description="Helical" evidence="6">
    <location>
        <begin position="269"/>
        <end position="287"/>
    </location>
</feature>
<keyword evidence="9" id="KW-1185">Reference proteome</keyword>
<comment type="subcellular location">
    <subcellularLocation>
        <location evidence="1">Cell membrane</location>
        <topology evidence="1">Multi-pass membrane protein</topology>
    </subcellularLocation>
</comment>
<evidence type="ECO:0000256" key="1">
    <source>
        <dbReference type="ARBA" id="ARBA00004651"/>
    </source>
</evidence>
<dbReference type="Gene3D" id="1.20.1250.20">
    <property type="entry name" value="MFS general substrate transporter like domains"/>
    <property type="match status" value="2"/>
</dbReference>
<dbReference type="InterPro" id="IPR036259">
    <property type="entry name" value="MFS_trans_sf"/>
</dbReference>
<accession>A0A3A5M4M1</accession>
<name>A0A3A5M4M1_9MICC</name>
<gene>
    <name evidence="8" type="ORF">D6T63_13380</name>
</gene>
<evidence type="ECO:0000256" key="4">
    <source>
        <dbReference type="ARBA" id="ARBA00022989"/>
    </source>
</evidence>
<feature type="transmembrane region" description="Helical" evidence="6">
    <location>
        <begin position="99"/>
        <end position="121"/>
    </location>
</feature>
<dbReference type="SUPFAM" id="SSF103473">
    <property type="entry name" value="MFS general substrate transporter"/>
    <property type="match status" value="1"/>
</dbReference>
<evidence type="ECO:0000256" key="6">
    <source>
        <dbReference type="SAM" id="Phobius"/>
    </source>
</evidence>
<evidence type="ECO:0000256" key="5">
    <source>
        <dbReference type="ARBA" id="ARBA00023136"/>
    </source>
</evidence>
<feature type="transmembrane region" description="Helical" evidence="6">
    <location>
        <begin position="160"/>
        <end position="182"/>
    </location>
</feature>
<dbReference type="Proteomes" id="UP000272560">
    <property type="component" value="Unassembled WGS sequence"/>
</dbReference>
<dbReference type="InterPro" id="IPR011701">
    <property type="entry name" value="MFS"/>
</dbReference>
<reference evidence="8 9" key="1">
    <citation type="submission" date="2018-09" db="EMBL/GenBank/DDBJ databases">
        <title>Novel species of Arthrobacter.</title>
        <authorList>
            <person name="Liu Q."/>
            <person name="Xin Y.-H."/>
        </authorList>
    </citation>
    <scope>NUCLEOTIDE SEQUENCE [LARGE SCALE GENOMIC DNA]</scope>
    <source>
        <strain evidence="8 9">Hz2</strain>
    </source>
</reference>
<evidence type="ECO:0000313" key="9">
    <source>
        <dbReference type="Proteomes" id="UP000272560"/>
    </source>
</evidence>
<protein>
    <submittedName>
        <fullName evidence="8">MFS transporter</fullName>
    </submittedName>
</protein>
<dbReference type="PANTHER" id="PTHR43124">
    <property type="entry name" value="PURINE EFFLUX PUMP PBUE"/>
    <property type="match status" value="1"/>
</dbReference>
<dbReference type="PROSITE" id="PS50850">
    <property type="entry name" value="MFS"/>
    <property type="match status" value="1"/>
</dbReference>
<sequence length="398" mass="40530">MPLGLFALALGGFGIGLTEFVILGLLPEVAADFDVSIPVAGYLVSGYALSVAVGGIFVTAATASLKPKSVLCALMVLFIAGNLISAVADTYAVMMAGRIVAALCHGAFFGIGAVLASTLVTPDRRARAISLMFAGLTIANVLGVPLGTFLGQSYGWRSTFWAITAIGVVAFIGLVALIPQRAAEYRAAGSLRRELRAFTSGQVWLSILVTVFGFGAMFGSFTYIAPMLIDLAGFSPSAVPWMLVLFGTGLFVGNIGGGRAADLNLDKTLITLLSGLTVVLLAFTVAIHNPWFAAVAVFLLGAVGFAAVPGMQMRVLSFASQAPTLASGVNISAFNLGNAIGAYLGGVTIAAGFGYVSPVWVGAGLAAVALALILAAARRARGTNTPTPSSSLSPTAVG</sequence>
<keyword evidence="2" id="KW-1003">Cell membrane</keyword>
<feature type="transmembrane region" description="Helical" evidence="6">
    <location>
        <begin position="70"/>
        <end position="93"/>
    </location>
</feature>
<evidence type="ECO:0000313" key="8">
    <source>
        <dbReference type="EMBL" id="RJT77948.1"/>
    </source>
</evidence>
<dbReference type="AlphaFoldDB" id="A0A3A5M4M1"/>
<evidence type="ECO:0000256" key="3">
    <source>
        <dbReference type="ARBA" id="ARBA00022692"/>
    </source>
</evidence>
<evidence type="ECO:0000256" key="2">
    <source>
        <dbReference type="ARBA" id="ARBA00022475"/>
    </source>
</evidence>
<keyword evidence="3 6" id="KW-0812">Transmembrane</keyword>
<dbReference type="InterPro" id="IPR050189">
    <property type="entry name" value="MFS_Efflux_Transporters"/>
</dbReference>
<dbReference type="OrthoDB" id="9814237at2"/>
<proteinExistence type="predicted"/>
<feature type="transmembrane region" description="Helical" evidence="6">
    <location>
        <begin position="203"/>
        <end position="226"/>
    </location>
</feature>
<dbReference type="GO" id="GO:0022857">
    <property type="term" value="F:transmembrane transporter activity"/>
    <property type="evidence" value="ECO:0007669"/>
    <property type="project" value="InterPro"/>
</dbReference>
<feature type="transmembrane region" description="Helical" evidence="6">
    <location>
        <begin position="359"/>
        <end position="377"/>
    </location>
</feature>
<evidence type="ECO:0000259" key="7">
    <source>
        <dbReference type="PROSITE" id="PS50850"/>
    </source>
</evidence>
<dbReference type="PANTHER" id="PTHR43124:SF8">
    <property type="entry name" value="INNER MEMBRANE TRANSPORT PROTEIN YDHP"/>
    <property type="match status" value="1"/>
</dbReference>
<feature type="transmembrane region" description="Helical" evidence="6">
    <location>
        <begin position="42"/>
        <end position="63"/>
    </location>
</feature>
<dbReference type="CDD" id="cd17324">
    <property type="entry name" value="MFS_NepI_like"/>
    <property type="match status" value="1"/>
</dbReference>
<dbReference type="InterPro" id="IPR020846">
    <property type="entry name" value="MFS_dom"/>
</dbReference>
<organism evidence="8 9">
    <name type="scientific">Arthrobacter cheniae</name>
    <dbReference type="NCBI Taxonomy" id="1258888"/>
    <lineage>
        <taxon>Bacteria</taxon>
        <taxon>Bacillati</taxon>
        <taxon>Actinomycetota</taxon>
        <taxon>Actinomycetes</taxon>
        <taxon>Micrococcales</taxon>
        <taxon>Micrococcaceae</taxon>
        <taxon>Arthrobacter</taxon>
    </lineage>
</organism>
<feature type="domain" description="Major facilitator superfamily (MFS) profile" evidence="7">
    <location>
        <begin position="4"/>
        <end position="381"/>
    </location>
</feature>
<dbReference type="EMBL" id="QZVT01000007">
    <property type="protein sequence ID" value="RJT77948.1"/>
    <property type="molecule type" value="Genomic_DNA"/>
</dbReference>
<feature type="transmembrane region" description="Helical" evidence="6">
    <location>
        <begin position="128"/>
        <end position="148"/>
    </location>
</feature>
<feature type="transmembrane region" description="Helical" evidence="6">
    <location>
        <begin position="238"/>
        <end position="257"/>
    </location>
</feature>
<feature type="transmembrane region" description="Helical" evidence="6">
    <location>
        <begin position="293"/>
        <end position="311"/>
    </location>
</feature>
<dbReference type="GO" id="GO:0005886">
    <property type="term" value="C:plasma membrane"/>
    <property type="evidence" value="ECO:0007669"/>
    <property type="project" value="UniProtKB-SubCell"/>
</dbReference>
<dbReference type="Pfam" id="PF07690">
    <property type="entry name" value="MFS_1"/>
    <property type="match status" value="1"/>
</dbReference>
<feature type="transmembrane region" description="Helical" evidence="6">
    <location>
        <begin position="332"/>
        <end position="353"/>
    </location>
</feature>
<keyword evidence="4 6" id="KW-1133">Transmembrane helix</keyword>